<keyword evidence="2" id="KW-1185">Reference proteome</keyword>
<name>A0AA38XLC7_9EURO</name>
<organism evidence="1 2">
    <name type="scientific">Cladophialophora chaetospira</name>
    <dbReference type="NCBI Taxonomy" id="386627"/>
    <lineage>
        <taxon>Eukaryota</taxon>
        <taxon>Fungi</taxon>
        <taxon>Dikarya</taxon>
        <taxon>Ascomycota</taxon>
        <taxon>Pezizomycotina</taxon>
        <taxon>Eurotiomycetes</taxon>
        <taxon>Chaetothyriomycetidae</taxon>
        <taxon>Chaetothyriales</taxon>
        <taxon>Herpotrichiellaceae</taxon>
        <taxon>Cladophialophora</taxon>
    </lineage>
</organism>
<comment type="caution">
    <text evidence="1">The sequence shown here is derived from an EMBL/GenBank/DDBJ whole genome shotgun (WGS) entry which is preliminary data.</text>
</comment>
<sequence>MSVTPIYEGKVVLKLGLYPNLPVPEWESFAERRQKWEKPLEGTVQYKTKTFGEKLPGSLEKADKVNLS</sequence>
<dbReference type="EMBL" id="JAPDRK010000002">
    <property type="protein sequence ID" value="KAJ9615604.1"/>
    <property type="molecule type" value="Genomic_DNA"/>
</dbReference>
<reference evidence="1" key="1">
    <citation type="submission" date="2022-10" db="EMBL/GenBank/DDBJ databases">
        <title>Culturing micro-colonial fungi from biological soil crusts in the Mojave desert and describing Neophaeococcomyces mojavensis, and introducing the new genera and species Taxawa tesnikishii.</title>
        <authorList>
            <person name="Kurbessoian T."/>
            <person name="Stajich J.E."/>
        </authorList>
    </citation>
    <scope>NUCLEOTIDE SEQUENCE</scope>
    <source>
        <strain evidence="1">TK_41</strain>
    </source>
</reference>
<gene>
    <name evidence="1" type="ORF">H2200_001679</name>
</gene>
<dbReference type="AlphaFoldDB" id="A0AA38XLC7"/>
<evidence type="ECO:0000313" key="2">
    <source>
        <dbReference type="Proteomes" id="UP001172673"/>
    </source>
</evidence>
<accession>A0AA38XLC7</accession>
<proteinExistence type="predicted"/>
<protein>
    <submittedName>
        <fullName evidence="1">Uncharacterized protein</fullName>
    </submittedName>
</protein>
<evidence type="ECO:0000313" key="1">
    <source>
        <dbReference type="EMBL" id="KAJ9615604.1"/>
    </source>
</evidence>
<dbReference type="Proteomes" id="UP001172673">
    <property type="component" value="Unassembled WGS sequence"/>
</dbReference>